<gene>
    <name evidence="11" type="primary">carA</name>
    <name evidence="13" type="ordered locus">Plabr_2661</name>
</gene>
<dbReference type="GO" id="GO:0006541">
    <property type="term" value="P:glutamine metabolic process"/>
    <property type="evidence" value="ECO:0007669"/>
    <property type="project" value="InterPro"/>
</dbReference>
<feature type="active site" description="Nucleophile" evidence="11">
    <location>
        <position position="271"/>
    </location>
</feature>
<dbReference type="InterPro" id="IPR036480">
    <property type="entry name" value="CarbP_synth_ssu_N_sf"/>
</dbReference>
<evidence type="ECO:0000256" key="1">
    <source>
        <dbReference type="ARBA" id="ARBA00004812"/>
    </source>
</evidence>
<dbReference type="GO" id="GO:0044205">
    <property type="term" value="P:'de novo' UMP biosynthetic process"/>
    <property type="evidence" value="ECO:0007669"/>
    <property type="project" value="UniProtKB-UniRule"/>
</dbReference>
<dbReference type="SUPFAM" id="SSF52317">
    <property type="entry name" value="Class I glutamine amidotransferase-like"/>
    <property type="match status" value="1"/>
</dbReference>
<dbReference type="UniPathway" id="UPA00070">
    <property type="reaction ID" value="UER00115"/>
</dbReference>
<evidence type="ECO:0000256" key="6">
    <source>
        <dbReference type="ARBA" id="ARBA00022840"/>
    </source>
</evidence>
<dbReference type="PANTHER" id="PTHR43418:SF7">
    <property type="entry name" value="CARBAMOYL-PHOSPHATE SYNTHASE SMALL CHAIN"/>
    <property type="match status" value="1"/>
</dbReference>
<dbReference type="PROSITE" id="PS51273">
    <property type="entry name" value="GATASE_TYPE_1"/>
    <property type="match status" value="1"/>
</dbReference>
<dbReference type="eggNOG" id="COG0505">
    <property type="taxonomic scope" value="Bacteria"/>
</dbReference>
<dbReference type="InterPro" id="IPR006274">
    <property type="entry name" value="CarbamoylP_synth_ssu"/>
</dbReference>
<dbReference type="PRINTS" id="PR00097">
    <property type="entry name" value="ANTSNTHASEII"/>
</dbReference>
<keyword evidence="4 11" id="KW-0436">Ligase</keyword>
<dbReference type="Proteomes" id="UP000006860">
    <property type="component" value="Chromosome"/>
</dbReference>
<dbReference type="Pfam" id="PF00988">
    <property type="entry name" value="CPSase_sm_chain"/>
    <property type="match status" value="1"/>
</dbReference>
<dbReference type="PANTHER" id="PTHR43418">
    <property type="entry name" value="MULTIFUNCTIONAL TRYPTOPHAN BIOSYNTHESIS PROTEIN-RELATED"/>
    <property type="match status" value="1"/>
</dbReference>
<protein>
    <recommendedName>
        <fullName evidence="11">Carbamoyl phosphate synthase small chain</fullName>
        <ecNumber evidence="11">6.3.5.5</ecNumber>
    </recommendedName>
    <alternativeName>
        <fullName evidence="11">Carbamoyl phosphate synthetase glutamine chain</fullName>
    </alternativeName>
</protein>
<dbReference type="HAMAP" id="MF_01209">
    <property type="entry name" value="CPSase_S_chain"/>
    <property type="match status" value="1"/>
</dbReference>
<comment type="subunit">
    <text evidence="11">Composed of two chains; the small (or glutamine) chain promotes the hydrolysis of glutamine to ammonia, which is used by the large (or ammonia) chain to synthesize carbamoyl phosphate. Tetramer of heterodimers (alpha,beta)4.</text>
</comment>
<evidence type="ECO:0000259" key="12">
    <source>
        <dbReference type="SMART" id="SM01097"/>
    </source>
</evidence>
<evidence type="ECO:0000256" key="7">
    <source>
        <dbReference type="ARBA" id="ARBA00022962"/>
    </source>
</evidence>
<dbReference type="UniPathway" id="UPA00068">
    <property type="reaction ID" value="UER00171"/>
</dbReference>
<dbReference type="GO" id="GO:0006207">
    <property type="term" value="P:'de novo' pyrimidine nucleobase biosynthetic process"/>
    <property type="evidence" value="ECO:0007669"/>
    <property type="project" value="InterPro"/>
</dbReference>
<evidence type="ECO:0000256" key="3">
    <source>
        <dbReference type="ARBA" id="ARBA00007800"/>
    </source>
</evidence>
<dbReference type="EC" id="6.3.5.5" evidence="11"/>
<dbReference type="GO" id="GO:0004359">
    <property type="term" value="F:glutaminase activity"/>
    <property type="evidence" value="ECO:0007669"/>
    <property type="project" value="RHEA"/>
</dbReference>
<dbReference type="NCBIfam" id="NF009475">
    <property type="entry name" value="PRK12838.1"/>
    <property type="match status" value="1"/>
</dbReference>
<evidence type="ECO:0000256" key="8">
    <source>
        <dbReference type="ARBA" id="ARBA00022975"/>
    </source>
</evidence>
<dbReference type="Pfam" id="PF00117">
    <property type="entry name" value="GATase"/>
    <property type="match status" value="1"/>
</dbReference>
<evidence type="ECO:0000313" key="14">
    <source>
        <dbReference type="Proteomes" id="UP000006860"/>
    </source>
</evidence>
<feature type="binding site" evidence="11">
    <location>
        <position position="47"/>
    </location>
    <ligand>
        <name>L-glutamine</name>
        <dbReference type="ChEBI" id="CHEBI:58359"/>
    </ligand>
</feature>
<dbReference type="InterPro" id="IPR029062">
    <property type="entry name" value="Class_I_gatase-like"/>
</dbReference>
<comment type="catalytic activity">
    <reaction evidence="10 11">
        <text>L-glutamine + H2O = L-glutamate + NH4(+)</text>
        <dbReference type="Rhea" id="RHEA:15889"/>
        <dbReference type="ChEBI" id="CHEBI:15377"/>
        <dbReference type="ChEBI" id="CHEBI:28938"/>
        <dbReference type="ChEBI" id="CHEBI:29985"/>
        <dbReference type="ChEBI" id="CHEBI:58359"/>
    </reaction>
</comment>
<dbReference type="RefSeq" id="WP_013628985.1">
    <property type="nucleotide sequence ID" value="NC_015174.1"/>
</dbReference>
<organism evidence="13 14">
    <name type="scientific">Rubinisphaera brasiliensis (strain ATCC 49424 / DSM 5305 / JCM 21570 / IAM 15109 / NBRC 103401 / IFAM 1448)</name>
    <name type="common">Planctomyces brasiliensis</name>
    <dbReference type="NCBI Taxonomy" id="756272"/>
    <lineage>
        <taxon>Bacteria</taxon>
        <taxon>Pseudomonadati</taxon>
        <taxon>Planctomycetota</taxon>
        <taxon>Planctomycetia</taxon>
        <taxon>Planctomycetales</taxon>
        <taxon>Planctomycetaceae</taxon>
        <taxon>Rubinisphaera</taxon>
    </lineage>
</organism>
<keyword evidence="7 11" id="KW-0315">Glutamine amidotransferase</keyword>
<comment type="function">
    <text evidence="11">Small subunit of the glutamine-dependent carbamoyl phosphate synthetase (CPSase). CPSase catalyzes the formation of carbamoyl phosphate from the ammonia moiety of glutamine, carbonate, and phosphate donated by ATP, constituting the first step of 2 biosynthetic pathways, one leading to arginine and/or urea and the other to pyrimidine nucleotides. The small subunit (glutamine amidotransferase) binds and cleaves glutamine to supply the large subunit with the substrate ammonia.</text>
</comment>
<dbReference type="GO" id="GO:0005524">
    <property type="term" value="F:ATP binding"/>
    <property type="evidence" value="ECO:0007669"/>
    <property type="project" value="UniProtKB-UniRule"/>
</dbReference>
<feature type="active site" evidence="11">
    <location>
        <position position="355"/>
    </location>
</feature>
<feature type="binding site" evidence="11">
    <location>
        <position position="315"/>
    </location>
    <ligand>
        <name>L-glutamine</name>
        <dbReference type="ChEBI" id="CHEBI:58359"/>
    </ligand>
</feature>
<feature type="binding site" evidence="11">
    <location>
        <position position="313"/>
    </location>
    <ligand>
        <name>L-glutamine</name>
        <dbReference type="ChEBI" id="CHEBI:58359"/>
    </ligand>
</feature>
<dbReference type="InterPro" id="IPR035686">
    <property type="entry name" value="CPSase_GATase1"/>
</dbReference>
<proteinExistence type="inferred from homology"/>
<feature type="binding site" evidence="11">
    <location>
        <position position="246"/>
    </location>
    <ligand>
        <name>L-glutamine</name>
        <dbReference type="ChEBI" id="CHEBI:58359"/>
    </ligand>
</feature>
<feature type="binding site" evidence="11">
    <location>
        <position position="275"/>
    </location>
    <ligand>
        <name>L-glutamine</name>
        <dbReference type="ChEBI" id="CHEBI:58359"/>
    </ligand>
</feature>
<name>F0SRU5_RUBBR</name>
<comment type="similarity">
    <text evidence="3 11">Belongs to the CarA family.</text>
</comment>
<dbReference type="OrthoDB" id="9804328at2"/>
<evidence type="ECO:0000256" key="2">
    <source>
        <dbReference type="ARBA" id="ARBA00005077"/>
    </source>
</evidence>
<dbReference type="InterPro" id="IPR017926">
    <property type="entry name" value="GATASE"/>
</dbReference>
<keyword evidence="11" id="KW-0055">Arginine biosynthesis</keyword>
<dbReference type="AlphaFoldDB" id="F0SRU5"/>
<dbReference type="InterPro" id="IPR050472">
    <property type="entry name" value="Anth_synth/Amidotransfase"/>
</dbReference>
<dbReference type="CDD" id="cd01744">
    <property type="entry name" value="GATase1_CPSase"/>
    <property type="match status" value="1"/>
</dbReference>
<keyword evidence="8 11" id="KW-0665">Pyrimidine biosynthesis</keyword>
<dbReference type="Gene3D" id="3.40.50.880">
    <property type="match status" value="1"/>
</dbReference>
<dbReference type="GO" id="GO:0004088">
    <property type="term" value="F:carbamoyl-phosphate synthase (glutamine-hydrolyzing) activity"/>
    <property type="evidence" value="ECO:0007669"/>
    <property type="project" value="UniProtKB-UniRule"/>
</dbReference>
<keyword evidence="5 11" id="KW-0547">Nucleotide-binding</keyword>
<evidence type="ECO:0000313" key="13">
    <source>
        <dbReference type="EMBL" id="ADY60261.1"/>
    </source>
</evidence>
<comment type="catalytic activity">
    <reaction evidence="9 11">
        <text>hydrogencarbonate + L-glutamine + 2 ATP + H2O = carbamoyl phosphate + L-glutamate + 2 ADP + phosphate + 2 H(+)</text>
        <dbReference type="Rhea" id="RHEA:18633"/>
        <dbReference type="ChEBI" id="CHEBI:15377"/>
        <dbReference type="ChEBI" id="CHEBI:15378"/>
        <dbReference type="ChEBI" id="CHEBI:17544"/>
        <dbReference type="ChEBI" id="CHEBI:29985"/>
        <dbReference type="ChEBI" id="CHEBI:30616"/>
        <dbReference type="ChEBI" id="CHEBI:43474"/>
        <dbReference type="ChEBI" id="CHEBI:58228"/>
        <dbReference type="ChEBI" id="CHEBI:58359"/>
        <dbReference type="ChEBI" id="CHEBI:456216"/>
        <dbReference type="EC" id="6.3.5.5"/>
    </reaction>
</comment>
<feature type="binding site" evidence="11">
    <location>
        <position position="272"/>
    </location>
    <ligand>
        <name>L-glutamine</name>
        <dbReference type="ChEBI" id="CHEBI:58359"/>
    </ligand>
</feature>
<keyword evidence="14" id="KW-1185">Reference proteome</keyword>
<dbReference type="NCBIfam" id="TIGR01368">
    <property type="entry name" value="CPSaseIIsmall"/>
    <property type="match status" value="1"/>
</dbReference>
<evidence type="ECO:0000256" key="9">
    <source>
        <dbReference type="ARBA" id="ARBA00048816"/>
    </source>
</evidence>
<dbReference type="SMART" id="SM01097">
    <property type="entry name" value="CPSase_sm_chain"/>
    <property type="match status" value="1"/>
</dbReference>
<dbReference type="PRINTS" id="PR00096">
    <property type="entry name" value="GATASE"/>
</dbReference>
<dbReference type="Gene3D" id="3.50.30.20">
    <property type="entry name" value="Carbamoyl-phosphate synthase small subunit, N-terminal domain"/>
    <property type="match status" value="1"/>
</dbReference>
<dbReference type="SUPFAM" id="SSF52021">
    <property type="entry name" value="Carbamoyl phosphate synthetase, small subunit N-terminal domain"/>
    <property type="match status" value="1"/>
</dbReference>
<feature type="active site" evidence="11">
    <location>
        <position position="357"/>
    </location>
</feature>
<evidence type="ECO:0000256" key="11">
    <source>
        <dbReference type="HAMAP-Rule" id="MF_01209"/>
    </source>
</evidence>
<evidence type="ECO:0000256" key="5">
    <source>
        <dbReference type="ARBA" id="ARBA00022741"/>
    </source>
</evidence>
<dbReference type="GO" id="GO:0006526">
    <property type="term" value="P:L-arginine biosynthetic process"/>
    <property type="evidence" value="ECO:0007669"/>
    <property type="project" value="UniProtKB-UniRule"/>
</dbReference>
<evidence type="ECO:0000256" key="10">
    <source>
        <dbReference type="ARBA" id="ARBA00049285"/>
    </source>
</evidence>
<feature type="domain" description="Carbamoyl-phosphate synthase small subunit N-terminal" evidence="12">
    <location>
        <begin position="3"/>
        <end position="133"/>
    </location>
</feature>
<dbReference type="EMBL" id="CP002546">
    <property type="protein sequence ID" value="ADY60261.1"/>
    <property type="molecule type" value="Genomic_DNA"/>
</dbReference>
<feature type="region of interest" description="CPSase" evidence="11">
    <location>
        <begin position="1"/>
        <end position="195"/>
    </location>
</feature>
<reference evidence="14" key="1">
    <citation type="submission" date="2011-02" db="EMBL/GenBank/DDBJ databases">
        <title>The complete genome of Planctomyces brasiliensis DSM 5305.</title>
        <authorList>
            <person name="Lucas S."/>
            <person name="Copeland A."/>
            <person name="Lapidus A."/>
            <person name="Bruce D."/>
            <person name="Goodwin L."/>
            <person name="Pitluck S."/>
            <person name="Kyrpides N."/>
            <person name="Mavromatis K."/>
            <person name="Pagani I."/>
            <person name="Ivanova N."/>
            <person name="Ovchinnikova G."/>
            <person name="Lu M."/>
            <person name="Detter J.C."/>
            <person name="Han C."/>
            <person name="Land M."/>
            <person name="Hauser L."/>
            <person name="Markowitz V."/>
            <person name="Cheng J.-F."/>
            <person name="Hugenholtz P."/>
            <person name="Woyke T."/>
            <person name="Wu D."/>
            <person name="Tindall B."/>
            <person name="Pomrenke H.G."/>
            <person name="Brambilla E."/>
            <person name="Klenk H.-P."/>
            <person name="Eisen J.A."/>
        </authorList>
    </citation>
    <scope>NUCLEOTIDE SEQUENCE [LARGE SCALE GENOMIC DNA]</scope>
    <source>
        <strain evidence="14">ATCC 49424 / DSM 5305 / JCM 21570 / NBRC 103401 / IFAM 1448</strain>
    </source>
</reference>
<keyword evidence="6 11" id="KW-0067">ATP-binding</keyword>
<comment type="pathway">
    <text evidence="1 11">Pyrimidine metabolism; UMP biosynthesis via de novo pathway; (S)-dihydroorotate from bicarbonate: step 1/3.</text>
</comment>
<dbReference type="HOGENOM" id="CLU_035901_2_1_0"/>
<dbReference type="KEGG" id="pbs:Plabr_2661"/>
<sequence>MANTAKLALSDGTVFTGISFGAEGESFGEVVFNTSMTGYQEIITDPSYCGQIVVMTYPQIGNYGINPEDVESSRPALKGFVCRELCEVPSNYRATHSLSDYLKQHDIVGISEIDTRALVRRLRQHGVMTGVLSTVDLDDASLIAKAQSSPELVGQDFVKQVMPSENAEWSECLAELSLTPVNRPRRVVDESSKRPRIVAIDYGMKWNIPRHLAATGCDVTVVPGTATAEEILAHEPDGIFLSNGPGDPRPLTYAVETIQNLLGKKPIFGICLGVQLLGLAFGGQIFKLKFGHRGANQPVMNQKTGKVEVTSQNHGFALDPDSLGDEVEVTHWNLNDQTVAGIRHKTLAAFGVQYHPEASAGPHDSRYLFDDFLDMVQDEAASGSPA</sequence>
<keyword evidence="11" id="KW-0028">Amino-acid biosynthesis</keyword>
<comment type="pathway">
    <text evidence="2 11">Amino-acid biosynthesis; L-arginine biosynthesis; carbamoyl phosphate from bicarbonate: step 1/1.</text>
</comment>
<evidence type="ECO:0000256" key="4">
    <source>
        <dbReference type="ARBA" id="ARBA00022598"/>
    </source>
</evidence>
<dbReference type="FunFam" id="3.50.30.20:FF:000001">
    <property type="entry name" value="Carbamoyl-phosphate synthase small chain"/>
    <property type="match status" value="1"/>
</dbReference>
<dbReference type="PRINTS" id="PR00099">
    <property type="entry name" value="CPSGATASE"/>
</dbReference>
<dbReference type="STRING" id="756272.Plabr_2661"/>
<feature type="binding site" evidence="11">
    <location>
        <position position="316"/>
    </location>
    <ligand>
        <name>L-glutamine</name>
        <dbReference type="ChEBI" id="CHEBI:58359"/>
    </ligand>
</feature>
<feature type="binding site" evidence="11">
    <location>
        <position position="244"/>
    </location>
    <ligand>
        <name>L-glutamine</name>
        <dbReference type="ChEBI" id="CHEBI:58359"/>
    </ligand>
</feature>
<dbReference type="InterPro" id="IPR002474">
    <property type="entry name" value="CarbamoylP_synth_ssu_N"/>
</dbReference>
<accession>F0SRU5</accession>